<dbReference type="InterPro" id="IPR057670">
    <property type="entry name" value="SH3_retrovirus"/>
</dbReference>
<keyword evidence="3" id="KW-1185">Reference proteome</keyword>
<dbReference type="EMBL" id="LAVV01008823">
    <property type="protein sequence ID" value="KNZ51837.1"/>
    <property type="molecule type" value="Genomic_DNA"/>
</dbReference>
<dbReference type="Pfam" id="PF25597">
    <property type="entry name" value="SH3_retrovirus"/>
    <property type="match status" value="1"/>
</dbReference>
<organism evidence="2 3">
    <name type="scientific">Puccinia sorghi</name>
    <dbReference type="NCBI Taxonomy" id="27349"/>
    <lineage>
        <taxon>Eukaryota</taxon>
        <taxon>Fungi</taxon>
        <taxon>Dikarya</taxon>
        <taxon>Basidiomycota</taxon>
        <taxon>Pucciniomycotina</taxon>
        <taxon>Pucciniomycetes</taxon>
        <taxon>Pucciniales</taxon>
        <taxon>Pucciniaceae</taxon>
        <taxon>Puccinia</taxon>
    </lineage>
</organism>
<gene>
    <name evidence="2" type="ORF">VP01_378g5</name>
</gene>
<comment type="caution">
    <text evidence="2">The sequence shown here is derived from an EMBL/GenBank/DDBJ whole genome shotgun (WGS) entry which is preliminary data.</text>
</comment>
<dbReference type="VEuPathDB" id="FungiDB:VP01_378g5"/>
<accession>A0A0L6UUD9</accession>
<sequence length="335" mass="36830">MVCEQLKVMLSTLDKLGLGKPGRIDGVFYRHEPFHSLTPAQRIYEQSCCSVLEPSCVLCKLATRLTLLGLPEPCACGEPTFSLGTTQKYQSEQINKSTRQGDLGSGRTPVFGFHLDQSYGHAQRPALLRSGLRSRSQPMNPGCLPQPRLAQRTVLIQYRAISPRQRGRYRSSILIGDCILNKMPHHLRGGKTGERAWRCNVVGYTPGGKGWVFYVPTHNVFFESSMASFPYSVKIDINPPAPSKQLITSSKSLNKLLNTDSGADECPGLLQLDDDPTATSKLKSTPVKSVNDLLNNEDQSPMICKSQLEFGNNLAEQTIAGTMIVLCDAKMVKSG</sequence>
<evidence type="ECO:0000313" key="3">
    <source>
        <dbReference type="Proteomes" id="UP000037035"/>
    </source>
</evidence>
<evidence type="ECO:0000313" key="2">
    <source>
        <dbReference type="EMBL" id="KNZ51837.1"/>
    </source>
</evidence>
<dbReference type="Proteomes" id="UP000037035">
    <property type="component" value="Unassembled WGS sequence"/>
</dbReference>
<dbReference type="AlphaFoldDB" id="A0A0L6UUD9"/>
<feature type="domain" description="Retroviral polymerase SH3-like" evidence="1">
    <location>
        <begin position="188"/>
        <end position="230"/>
    </location>
</feature>
<protein>
    <recommendedName>
        <fullName evidence="1">Retroviral polymerase SH3-like domain-containing protein</fullName>
    </recommendedName>
</protein>
<proteinExistence type="predicted"/>
<reference evidence="2 3" key="1">
    <citation type="submission" date="2015-08" db="EMBL/GenBank/DDBJ databases">
        <title>Next Generation Sequencing and Analysis of the Genome of Puccinia sorghi L Schw, the Causal Agent of Maize Common Rust.</title>
        <authorList>
            <person name="Rochi L."/>
            <person name="Burguener G."/>
            <person name="Darino M."/>
            <person name="Turjanski A."/>
            <person name="Kreff E."/>
            <person name="Dieguez M.J."/>
            <person name="Sacco F."/>
        </authorList>
    </citation>
    <scope>NUCLEOTIDE SEQUENCE [LARGE SCALE GENOMIC DNA]</scope>
    <source>
        <strain evidence="2 3">RO10H11247</strain>
    </source>
</reference>
<name>A0A0L6UUD9_9BASI</name>
<evidence type="ECO:0000259" key="1">
    <source>
        <dbReference type="Pfam" id="PF25597"/>
    </source>
</evidence>